<evidence type="ECO:0000313" key="1">
    <source>
        <dbReference type="EMBL" id="KAH7924148.1"/>
    </source>
</evidence>
<keyword evidence="2" id="KW-1185">Reference proteome</keyword>
<comment type="caution">
    <text evidence="1">The sequence shown here is derived from an EMBL/GenBank/DDBJ whole genome shotgun (WGS) entry which is preliminary data.</text>
</comment>
<sequence length="148" mass="16743">MAKLETGHYNIVNLAQESGSIGRFPIEDKSLLPKRIVVIPQSIKPSRWIVEALPNGRYILKNGGAPTAETDNLVFAFLRDEKKEEWKITYRENHDAYTIEKGSGESGWVIPDVKPETQVAVHPLISTKSIPPQFPHTELWKIMPLLDD</sequence>
<name>A0ACB8BH23_9AGAM</name>
<gene>
    <name evidence="1" type="ORF">BV22DRAFT_531734</name>
</gene>
<reference evidence="1" key="1">
    <citation type="journal article" date="2021" name="New Phytol.">
        <title>Evolutionary innovations through gain and loss of genes in the ectomycorrhizal Boletales.</title>
        <authorList>
            <person name="Wu G."/>
            <person name="Miyauchi S."/>
            <person name="Morin E."/>
            <person name="Kuo A."/>
            <person name="Drula E."/>
            <person name="Varga T."/>
            <person name="Kohler A."/>
            <person name="Feng B."/>
            <person name="Cao Y."/>
            <person name="Lipzen A."/>
            <person name="Daum C."/>
            <person name="Hundley H."/>
            <person name="Pangilinan J."/>
            <person name="Johnson J."/>
            <person name="Barry K."/>
            <person name="LaButti K."/>
            <person name="Ng V."/>
            <person name="Ahrendt S."/>
            <person name="Min B."/>
            <person name="Choi I.G."/>
            <person name="Park H."/>
            <person name="Plett J.M."/>
            <person name="Magnuson J."/>
            <person name="Spatafora J.W."/>
            <person name="Nagy L.G."/>
            <person name="Henrissat B."/>
            <person name="Grigoriev I.V."/>
            <person name="Yang Z.L."/>
            <person name="Xu J."/>
            <person name="Martin F.M."/>
        </authorList>
    </citation>
    <scope>NUCLEOTIDE SEQUENCE</scope>
    <source>
        <strain evidence="1">KUC20120723A-06</strain>
    </source>
</reference>
<accession>A0ACB8BH23</accession>
<evidence type="ECO:0000313" key="2">
    <source>
        <dbReference type="Proteomes" id="UP000790709"/>
    </source>
</evidence>
<protein>
    <submittedName>
        <fullName evidence="1">Uncharacterized protein</fullName>
    </submittedName>
</protein>
<organism evidence="1 2">
    <name type="scientific">Leucogyrophana mollusca</name>
    <dbReference type="NCBI Taxonomy" id="85980"/>
    <lineage>
        <taxon>Eukaryota</taxon>
        <taxon>Fungi</taxon>
        <taxon>Dikarya</taxon>
        <taxon>Basidiomycota</taxon>
        <taxon>Agaricomycotina</taxon>
        <taxon>Agaricomycetes</taxon>
        <taxon>Agaricomycetidae</taxon>
        <taxon>Boletales</taxon>
        <taxon>Boletales incertae sedis</taxon>
        <taxon>Leucogyrophana</taxon>
    </lineage>
</organism>
<proteinExistence type="predicted"/>
<dbReference type="Proteomes" id="UP000790709">
    <property type="component" value="Unassembled WGS sequence"/>
</dbReference>
<dbReference type="EMBL" id="MU266432">
    <property type="protein sequence ID" value="KAH7924148.1"/>
    <property type="molecule type" value="Genomic_DNA"/>
</dbReference>